<proteinExistence type="predicted"/>
<dbReference type="EnsemblMetazoa" id="MESCA008461-RA">
    <property type="protein sequence ID" value="MESCA008461-PA"/>
    <property type="gene ID" value="MESCA008461"/>
</dbReference>
<dbReference type="EMBL" id="CAQQ02377153">
    <property type="status" value="NOT_ANNOTATED_CDS"/>
    <property type="molecule type" value="Genomic_DNA"/>
</dbReference>
<dbReference type="Proteomes" id="UP000015102">
    <property type="component" value="Unassembled WGS sequence"/>
</dbReference>
<evidence type="ECO:0000313" key="1">
    <source>
        <dbReference type="EnsemblMetazoa" id="MESCA008461-PA"/>
    </source>
</evidence>
<reference evidence="1" key="2">
    <citation type="submission" date="2015-06" db="UniProtKB">
        <authorList>
            <consortium name="EnsemblMetazoa"/>
        </authorList>
    </citation>
    <scope>IDENTIFICATION</scope>
</reference>
<sequence length="42" mass="4842">MPVKGPKRIRRNLVEESMQKLGISSKVFVTDYKGYSEIIKSK</sequence>
<protein>
    <submittedName>
        <fullName evidence="1">Uncharacterized protein</fullName>
    </submittedName>
</protein>
<dbReference type="AlphaFoldDB" id="T1GXB6"/>
<name>T1GXB6_MEGSC</name>
<evidence type="ECO:0000313" key="2">
    <source>
        <dbReference type="Proteomes" id="UP000015102"/>
    </source>
</evidence>
<organism evidence="1 2">
    <name type="scientific">Megaselia scalaris</name>
    <name type="common">Humpbacked fly</name>
    <name type="synonym">Phora scalaris</name>
    <dbReference type="NCBI Taxonomy" id="36166"/>
    <lineage>
        <taxon>Eukaryota</taxon>
        <taxon>Metazoa</taxon>
        <taxon>Ecdysozoa</taxon>
        <taxon>Arthropoda</taxon>
        <taxon>Hexapoda</taxon>
        <taxon>Insecta</taxon>
        <taxon>Pterygota</taxon>
        <taxon>Neoptera</taxon>
        <taxon>Endopterygota</taxon>
        <taxon>Diptera</taxon>
        <taxon>Brachycera</taxon>
        <taxon>Muscomorpha</taxon>
        <taxon>Platypezoidea</taxon>
        <taxon>Phoridae</taxon>
        <taxon>Megaseliini</taxon>
        <taxon>Megaselia</taxon>
    </lineage>
</organism>
<reference evidence="2" key="1">
    <citation type="submission" date="2013-02" db="EMBL/GenBank/DDBJ databases">
        <authorList>
            <person name="Hughes D."/>
        </authorList>
    </citation>
    <scope>NUCLEOTIDE SEQUENCE</scope>
    <source>
        <strain>Durham</strain>
        <strain evidence="2">NC isolate 2 -- Noor lab</strain>
    </source>
</reference>
<accession>T1GXB6</accession>
<keyword evidence="2" id="KW-1185">Reference proteome</keyword>
<dbReference type="HOGENOM" id="CLU_3261075_0_0_1"/>